<evidence type="ECO:0000313" key="5">
    <source>
        <dbReference type="Proteomes" id="UP000789572"/>
    </source>
</evidence>
<feature type="domain" description="HMG box" evidence="3">
    <location>
        <begin position="40"/>
        <end position="109"/>
    </location>
</feature>
<evidence type="ECO:0000313" key="4">
    <source>
        <dbReference type="EMBL" id="CAG8567023.1"/>
    </source>
</evidence>
<dbReference type="OrthoDB" id="6247875at2759"/>
<dbReference type="Gene3D" id="1.10.30.10">
    <property type="entry name" value="High mobility group box domain"/>
    <property type="match status" value="1"/>
</dbReference>
<organism evidence="4 5">
    <name type="scientific">Paraglomus occultum</name>
    <dbReference type="NCBI Taxonomy" id="144539"/>
    <lineage>
        <taxon>Eukaryota</taxon>
        <taxon>Fungi</taxon>
        <taxon>Fungi incertae sedis</taxon>
        <taxon>Mucoromycota</taxon>
        <taxon>Glomeromycotina</taxon>
        <taxon>Glomeromycetes</taxon>
        <taxon>Paraglomerales</taxon>
        <taxon>Paraglomeraceae</taxon>
        <taxon>Paraglomus</taxon>
    </lineage>
</organism>
<dbReference type="Pfam" id="PF00505">
    <property type="entry name" value="HMG_box"/>
    <property type="match status" value="1"/>
</dbReference>
<accession>A0A9N9BKP5</accession>
<protein>
    <submittedName>
        <fullName evidence="4">718_t:CDS:1</fullName>
    </submittedName>
</protein>
<feature type="region of interest" description="Disordered" evidence="2">
    <location>
        <begin position="133"/>
        <end position="162"/>
    </location>
</feature>
<dbReference type="CDD" id="cd01389">
    <property type="entry name" value="HMG-box_ROX1-like"/>
    <property type="match status" value="1"/>
</dbReference>
<name>A0A9N9BKP5_9GLOM</name>
<sequence length="283" mass="31963">MADYLTPSERILLDNPPYTLSISHDSLIAPKRRRNNAKPPPRPSNGWILFRTNFVKKLRKCSDKPFTIQEASRLAGKAWKSQPPSVINYFTALAKEARQAHKAEYPGYNYKPGPKKTKSKKLIFKQVNADKFKKQTNNNADKKERVVSDQSDNFGQPSDEQPITVDVCEQPSSDEIYLSPLVEISQSLSNVFDHSGGEPVDYVCPIPNGSNLVDDCGMYVYYYELVPNNYDNQQQLQQFNSPGIVASQFYNGCLNDVIVTDFGIPIIISAIRLDEISESLQFN</sequence>
<evidence type="ECO:0000256" key="2">
    <source>
        <dbReference type="SAM" id="MobiDB-lite"/>
    </source>
</evidence>
<keyword evidence="1" id="KW-0539">Nucleus</keyword>
<keyword evidence="5" id="KW-1185">Reference proteome</keyword>
<reference evidence="4" key="1">
    <citation type="submission" date="2021-06" db="EMBL/GenBank/DDBJ databases">
        <authorList>
            <person name="Kallberg Y."/>
            <person name="Tangrot J."/>
            <person name="Rosling A."/>
        </authorList>
    </citation>
    <scope>NUCLEOTIDE SEQUENCE</scope>
    <source>
        <strain evidence="4">IA702</strain>
    </source>
</reference>
<evidence type="ECO:0000259" key="3">
    <source>
        <dbReference type="PROSITE" id="PS50118"/>
    </source>
</evidence>
<dbReference type="GO" id="GO:0003677">
    <property type="term" value="F:DNA binding"/>
    <property type="evidence" value="ECO:0007669"/>
    <property type="project" value="UniProtKB-UniRule"/>
</dbReference>
<dbReference type="Proteomes" id="UP000789572">
    <property type="component" value="Unassembled WGS sequence"/>
</dbReference>
<feature type="region of interest" description="Disordered" evidence="2">
    <location>
        <begin position="25"/>
        <end position="45"/>
    </location>
</feature>
<dbReference type="EMBL" id="CAJVPJ010000947">
    <property type="protein sequence ID" value="CAG8567023.1"/>
    <property type="molecule type" value="Genomic_DNA"/>
</dbReference>
<dbReference type="InterPro" id="IPR036910">
    <property type="entry name" value="HMG_box_dom_sf"/>
</dbReference>
<dbReference type="SMART" id="SM00398">
    <property type="entry name" value="HMG"/>
    <property type="match status" value="1"/>
</dbReference>
<feature type="compositionally biased region" description="Polar residues" evidence="2">
    <location>
        <begin position="148"/>
        <end position="161"/>
    </location>
</feature>
<dbReference type="SUPFAM" id="SSF47095">
    <property type="entry name" value="HMG-box"/>
    <property type="match status" value="1"/>
</dbReference>
<keyword evidence="1" id="KW-0238">DNA-binding</keyword>
<proteinExistence type="predicted"/>
<gene>
    <name evidence="4" type="ORF">POCULU_LOCUS5801</name>
</gene>
<comment type="caution">
    <text evidence="4">The sequence shown here is derived from an EMBL/GenBank/DDBJ whole genome shotgun (WGS) entry which is preliminary data.</text>
</comment>
<dbReference type="GO" id="GO:0005634">
    <property type="term" value="C:nucleus"/>
    <property type="evidence" value="ECO:0007669"/>
    <property type="project" value="UniProtKB-UniRule"/>
</dbReference>
<feature type="DNA-binding region" description="HMG box" evidence="1">
    <location>
        <begin position="40"/>
        <end position="109"/>
    </location>
</feature>
<dbReference type="PROSITE" id="PS50118">
    <property type="entry name" value="HMG_BOX_2"/>
    <property type="match status" value="1"/>
</dbReference>
<dbReference type="AlphaFoldDB" id="A0A9N9BKP5"/>
<evidence type="ECO:0000256" key="1">
    <source>
        <dbReference type="PROSITE-ProRule" id="PRU00267"/>
    </source>
</evidence>
<dbReference type="InterPro" id="IPR009071">
    <property type="entry name" value="HMG_box_dom"/>
</dbReference>